<dbReference type="Gene3D" id="2.60.40.3310">
    <property type="match status" value="1"/>
</dbReference>
<dbReference type="Proteomes" id="UP001164420">
    <property type="component" value="Unassembled WGS sequence"/>
</dbReference>
<evidence type="ECO:0000313" key="3">
    <source>
        <dbReference type="EMBL" id="MCT7310997.1"/>
    </source>
</evidence>
<name>A0ABT2L7V5_9RALS</name>
<dbReference type="InterPro" id="IPR050263">
    <property type="entry name" value="Bact_Fimbrial_Adh_Pro"/>
</dbReference>
<dbReference type="PANTHER" id="PTHR33420">
    <property type="entry name" value="FIMBRIAL SUBUNIT ELFA-RELATED"/>
    <property type="match status" value="1"/>
</dbReference>
<evidence type="ECO:0000256" key="1">
    <source>
        <dbReference type="ARBA" id="ARBA00022729"/>
    </source>
</evidence>
<dbReference type="PANTHER" id="PTHR33420:SF3">
    <property type="entry name" value="FIMBRIAL SUBUNIT ELFA"/>
    <property type="match status" value="1"/>
</dbReference>
<evidence type="ECO:0000313" key="4">
    <source>
        <dbReference type="Proteomes" id="UP001164420"/>
    </source>
</evidence>
<dbReference type="RefSeq" id="WP_260780519.1">
    <property type="nucleotide sequence ID" value="NZ_JAOCQI010000001.1"/>
</dbReference>
<dbReference type="Pfam" id="PF00419">
    <property type="entry name" value="Fimbrial"/>
    <property type="match status" value="1"/>
</dbReference>
<keyword evidence="4" id="KW-1185">Reference proteome</keyword>
<keyword evidence="1" id="KW-0732">Signal</keyword>
<comment type="caution">
    <text evidence="3">The sequence shown here is derived from an EMBL/GenBank/DDBJ whole genome shotgun (WGS) entry which is preliminary data.</text>
</comment>
<dbReference type="EMBL" id="JAOCQI010000001">
    <property type="protein sequence ID" value="MCT7310997.1"/>
    <property type="molecule type" value="Genomic_DNA"/>
</dbReference>
<organism evidence="3 4">
    <name type="scientific">Ralstonia mojiangensis</name>
    <dbReference type="NCBI Taxonomy" id="2953895"/>
    <lineage>
        <taxon>Bacteria</taxon>
        <taxon>Pseudomonadati</taxon>
        <taxon>Pseudomonadota</taxon>
        <taxon>Betaproteobacteria</taxon>
        <taxon>Burkholderiales</taxon>
        <taxon>Burkholderiaceae</taxon>
        <taxon>Ralstonia</taxon>
    </lineage>
</organism>
<dbReference type="InterPro" id="IPR000259">
    <property type="entry name" value="Adhesion_dom_fimbrial"/>
</dbReference>
<evidence type="ECO:0000259" key="2">
    <source>
        <dbReference type="Pfam" id="PF00419"/>
    </source>
</evidence>
<proteinExistence type="predicted"/>
<feature type="domain" description="Fimbrial-type adhesion" evidence="2">
    <location>
        <begin position="190"/>
        <end position="323"/>
    </location>
</feature>
<accession>A0ABT2L7V5</accession>
<dbReference type="SUPFAM" id="SSF49401">
    <property type="entry name" value="Bacterial adhesins"/>
    <property type="match status" value="1"/>
</dbReference>
<sequence>MLTAAKGAFAYTCETVTTNTTIQPKTISVQRDLPVGSVIGRVESDVVSTFKCSNESPQLTYQEVGFKGYGTYAGDFDGKRVWKTNIEGIGYAVGHIATSGECGAGIERWVDGTNTENPNHRVYCFMKGGMFSTQPMKAKAVIEFYKTASTTGAGNISAKTIGAFILRNNQTAWMAESSFSIGSVQVDNLSCTLGSAAINVPMGEVPLSAFKGPGTSPDGRTKAFNIPLTCSKGASINLKLEGTAHDAAQGMLTLSADSASAKGVAIQLLYGDKPVELAKSFKWQTTEAEGTYSIPLKARYVQTDKSVTTGVANGSATFTLTYQ</sequence>
<protein>
    <submittedName>
        <fullName evidence="3">Type 1 fimbrial protein</fullName>
    </submittedName>
</protein>
<dbReference type="InterPro" id="IPR008966">
    <property type="entry name" value="Adhesion_dom_sf"/>
</dbReference>
<reference evidence="3 4" key="1">
    <citation type="journal article" date="2023" name="Front. Microbiol.">
        <title>Ralstonia chuxiongensis sp. nov., Ralstonia mojiangensis sp. nov., and Ralstonia soli sp. nov., isolated from tobacco fields, are three novel species in the family Burkholderiaceae.</title>
        <authorList>
            <person name="Lu C.H."/>
            <person name="Zhang Y.Y."/>
            <person name="Jiang N."/>
            <person name="Chen W."/>
            <person name="Shao X."/>
            <person name="Zhao Z.M."/>
            <person name="Lu W.L."/>
            <person name="Hu X."/>
            <person name="Xi Y.X."/>
            <person name="Zou S.Y."/>
            <person name="Wei Q.J."/>
            <person name="Lin Z.L."/>
            <person name="Gong L."/>
            <person name="Gai X.T."/>
            <person name="Zhang L.Q."/>
            <person name="Li J.Y."/>
            <person name="Jin Y."/>
            <person name="Xia Z.Y."/>
        </authorList>
    </citation>
    <scope>NUCLEOTIDE SEQUENCE [LARGE SCALE GENOMIC DNA]</scope>
    <source>
        <strain evidence="3 4">22TCJT01-1</strain>
    </source>
</reference>
<gene>
    <name evidence="3" type="ORF">N5J06_08575</name>
</gene>
<dbReference type="Gene3D" id="2.60.40.1090">
    <property type="entry name" value="Fimbrial-type adhesion domain"/>
    <property type="match status" value="1"/>
</dbReference>
<dbReference type="InterPro" id="IPR036937">
    <property type="entry name" value="Adhesion_dom_fimbrial_sf"/>
</dbReference>